<feature type="chain" id="PRO_5043839911" description="YHS domain protein" evidence="1">
    <location>
        <begin position="19"/>
        <end position="153"/>
    </location>
</feature>
<feature type="signal peptide" evidence="1">
    <location>
        <begin position="1"/>
        <end position="18"/>
    </location>
</feature>
<keyword evidence="1" id="KW-0732">Signal</keyword>
<protein>
    <recommendedName>
        <fullName evidence="3">YHS domain protein</fullName>
    </recommendedName>
</protein>
<dbReference type="AlphaFoldDB" id="A0AAU6PGC5"/>
<accession>A0AAU6PGC5</accession>
<evidence type="ECO:0008006" key="3">
    <source>
        <dbReference type="Google" id="ProtNLM"/>
    </source>
</evidence>
<reference evidence="2" key="1">
    <citation type="submission" date="2023-10" db="EMBL/GenBank/DDBJ databases">
        <title>The first scallop-associated chemosynthetic bacterial symbiont.</title>
        <authorList>
            <person name="Lin Y.-T."/>
            <person name="Sun J."/>
            <person name="Ip J.C.-H."/>
            <person name="He X."/>
            <person name="Gao Z.-M."/>
            <person name="Perez M."/>
            <person name="Xu T."/>
            <person name="Qian P.-Y."/>
            <person name="Qiu J.-W."/>
        </authorList>
    </citation>
    <scope>NUCLEOTIDE SEQUENCE</scope>
    <source>
        <strain evidence="2">Gill1</strain>
    </source>
</reference>
<name>A0AAU6PGC5_9GAMM</name>
<proteinExistence type="predicted"/>
<evidence type="ECO:0000256" key="1">
    <source>
        <dbReference type="SAM" id="SignalP"/>
    </source>
</evidence>
<evidence type="ECO:0000313" key="2">
    <source>
        <dbReference type="EMBL" id="WXU00054.1"/>
    </source>
</evidence>
<sequence>MKKILFSCLVLFCGLIYAAEPVSKSFFGGVAIGGYDAVAYHQPDNIKQHKATLGNSSYQHYWKEAKWNFSNKENLDKFVENPDKYAPVYNGHCSNALSLGEGLVKTDGTHWEIFSGKLHLFYSARGRNRWVEGNQIEYKKVADKAWQAIIEVY</sequence>
<organism evidence="2">
    <name type="scientific">Catillopecten margaritatus gill symbiont</name>
    <dbReference type="NCBI Taxonomy" id="3083288"/>
    <lineage>
        <taxon>Bacteria</taxon>
        <taxon>Pseudomonadati</taxon>
        <taxon>Pseudomonadota</taxon>
        <taxon>Gammaproteobacteria</taxon>
        <taxon>sulfur-oxidizing symbionts</taxon>
    </lineage>
</organism>
<dbReference type="NCBIfam" id="NF041384">
    <property type="entry name" value="YHS_seleno_dom"/>
    <property type="match status" value="1"/>
</dbReference>
<dbReference type="EMBL" id="CP138327">
    <property type="protein sequence ID" value="WXU00054.1"/>
    <property type="molecule type" value="Genomic_DNA"/>
</dbReference>
<gene>
    <name evidence="2" type="ORF">Ctma_0762</name>
</gene>